<dbReference type="SUPFAM" id="SSF46785">
    <property type="entry name" value="Winged helix' DNA-binding domain"/>
    <property type="match status" value="1"/>
</dbReference>
<dbReference type="Gene3D" id="3.30.450.40">
    <property type="match status" value="1"/>
</dbReference>
<name>A0ABW7NYJ4_9GAMM</name>
<keyword evidence="3" id="KW-0804">Transcription</keyword>
<reference evidence="6 7" key="1">
    <citation type="submission" date="2024-08" db="EMBL/GenBank/DDBJ databases">
        <title>Oceanimonas smirnovii Genome sequencing and assembly.</title>
        <authorList>
            <person name="Tang B."/>
        </authorList>
    </citation>
    <scope>NUCLEOTIDE SEQUENCE [LARGE SCALE GENOMIC DNA]</scope>
    <source>
        <strain evidence="6 7">OS2020-119</strain>
    </source>
</reference>
<evidence type="ECO:0000259" key="5">
    <source>
        <dbReference type="PROSITE" id="PS51078"/>
    </source>
</evidence>
<organism evidence="6 7">
    <name type="scientific">Oceanimonas smirnovii</name>
    <dbReference type="NCBI Taxonomy" id="264574"/>
    <lineage>
        <taxon>Bacteria</taxon>
        <taxon>Pseudomonadati</taxon>
        <taxon>Pseudomonadota</taxon>
        <taxon>Gammaproteobacteria</taxon>
        <taxon>Aeromonadales</taxon>
        <taxon>Aeromonadaceae</taxon>
        <taxon>Oceanimonas</taxon>
    </lineage>
</organism>
<evidence type="ECO:0000313" key="6">
    <source>
        <dbReference type="EMBL" id="MFH7564269.1"/>
    </source>
</evidence>
<dbReference type="RefSeq" id="WP_395544865.1">
    <property type="nucleotide sequence ID" value="NZ_CP166302.1"/>
</dbReference>
<evidence type="ECO:0000256" key="1">
    <source>
        <dbReference type="ARBA" id="ARBA00023015"/>
    </source>
</evidence>
<accession>A0ABW7NYJ4</accession>
<dbReference type="PROSITE" id="PS51077">
    <property type="entry name" value="HTH_ICLR"/>
    <property type="match status" value="1"/>
</dbReference>
<feature type="domain" description="HTH iclR-type" evidence="4">
    <location>
        <begin position="16"/>
        <end position="78"/>
    </location>
</feature>
<dbReference type="Pfam" id="PF01614">
    <property type="entry name" value="IclR_C"/>
    <property type="match status" value="1"/>
</dbReference>
<dbReference type="Pfam" id="PF09339">
    <property type="entry name" value="HTH_IclR"/>
    <property type="match status" value="1"/>
</dbReference>
<sequence length="261" mass="29111">MNSEVKLECRDNPLFVNTLVKAYSVLQAFDCGRQYLGLSELVKLTGMNKSSVQRFTYTWEQLGLLQKSPVTKAYRLTPKCLDLGFRHLRSEPLVEIATPRLADASHRLGVNVNLSVMDDTDIIYLLRFPSEKQTLNAMLPGRRVPAYCSSGGRMLMSFLGDEAVDALLNRSKLAPITRYTIYEQAQIKAQIAQARENGFAICDQECLLGEIAISVPIFNLANEAVANLHVALSSTDWSEERIKSELVNELIAIARTITPPC</sequence>
<gene>
    <name evidence="6" type="ORF">AB9R89_02900</name>
</gene>
<dbReference type="Proteomes" id="UP001610706">
    <property type="component" value="Unassembled WGS sequence"/>
</dbReference>
<dbReference type="PANTHER" id="PTHR30136">
    <property type="entry name" value="HELIX-TURN-HELIX TRANSCRIPTIONAL REGULATOR, ICLR FAMILY"/>
    <property type="match status" value="1"/>
</dbReference>
<dbReference type="Gene3D" id="1.10.10.10">
    <property type="entry name" value="Winged helix-like DNA-binding domain superfamily/Winged helix DNA-binding domain"/>
    <property type="match status" value="1"/>
</dbReference>
<protein>
    <submittedName>
        <fullName evidence="6">IclR family transcriptional regulator</fullName>
    </submittedName>
</protein>
<evidence type="ECO:0000259" key="4">
    <source>
        <dbReference type="PROSITE" id="PS51077"/>
    </source>
</evidence>
<dbReference type="InterPro" id="IPR014757">
    <property type="entry name" value="Tscrpt_reg_IclR_C"/>
</dbReference>
<dbReference type="EMBL" id="JBGFTR010000003">
    <property type="protein sequence ID" value="MFH7564269.1"/>
    <property type="molecule type" value="Genomic_DNA"/>
</dbReference>
<dbReference type="InterPro" id="IPR005471">
    <property type="entry name" value="Tscrpt_reg_IclR_N"/>
</dbReference>
<evidence type="ECO:0000256" key="2">
    <source>
        <dbReference type="ARBA" id="ARBA00023125"/>
    </source>
</evidence>
<keyword evidence="7" id="KW-1185">Reference proteome</keyword>
<proteinExistence type="predicted"/>
<evidence type="ECO:0000256" key="3">
    <source>
        <dbReference type="ARBA" id="ARBA00023163"/>
    </source>
</evidence>
<keyword evidence="2" id="KW-0238">DNA-binding</keyword>
<dbReference type="InterPro" id="IPR050707">
    <property type="entry name" value="HTH_MetabolicPath_Reg"/>
</dbReference>
<comment type="caution">
    <text evidence="6">The sequence shown here is derived from an EMBL/GenBank/DDBJ whole genome shotgun (WGS) entry which is preliminary data.</text>
</comment>
<evidence type="ECO:0000313" key="7">
    <source>
        <dbReference type="Proteomes" id="UP001610706"/>
    </source>
</evidence>
<dbReference type="InterPro" id="IPR036390">
    <property type="entry name" value="WH_DNA-bd_sf"/>
</dbReference>
<dbReference type="PANTHER" id="PTHR30136:SF34">
    <property type="entry name" value="TRANSCRIPTIONAL REGULATOR"/>
    <property type="match status" value="1"/>
</dbReference>
<dbReference type="SUPFAM" id="SSF55781">
    <property type="entry name" value="GAF domain-like"/>
    <property type="match status" value="1"/>
</dbReference>
<feature type="domain" description="IclR-ED" evidence="5">
    <location>
        <begin position="79"/>
        <end position="261"/>
    </location>
</feature>
<dbReference type="InterPro" id="IPR029016">
    <property type="entry name" value="GAF-like_dom_sf"/>
</dbReference>
<dbReference type="InterPro" id="IPR036388">
    <property type="entry name" value="WH-like_DNA-bd_sf"/>
</dbReference>
<dbReference type="SMART" id="SM00346">
    <property type="entry name" value="HTH_ICLR"/>
    <property type="match status" value="1"/>
</dbReference>
<dbReference type="PROSITE" id="PS51078">
    <property type="entry name" value="ICLR_ED"/>
    <property type="match status" value="1"/>
</dbReference>
<keyword evidence="1" id="KW-0805">Transcription regulation</keyword>